<dbReference type="SUPFAM" id="SSF161070">
    <property type="entry name" value="SNF-like"/>
    <property type="match status" value="1"/>
</dbReference>
<dbReference type="PROSITE" id="PS00610">
    <property type="entry name" value="NA_NEUROTRAN_SYMP_1"/>
    <property type="match status" value="1"/>
</dbReference>
<dbReference type="InterPro" id="IPR000175">
    <property type="entry name" value="Na/ntran_symport"/>
</dbReference>
<dbReference type="PANTHER" id="PTHR42948">
    <property type="entry name" value="TRANSPORTER"/>
    <property type="match status" value="1"/>
</dbReference>
<comment type="caution">
    <text evidence="8">The sequence shown here is derived from an EMBL/GenBank/DDBJ whole genome shotgun (WGS) entry which is preliminary data.</text>
</comment>
<feature type="transmembrane region" description="Helical" evidence="7">
    <location>
        <begin position="148"/>
        <end position="167"/>
    </location>
</feature>
<gene>
    <name evidence="8" type="ORF">CK621_04790</name>
</gene>
<evidence type="ECO:0000256" key="4">
    <source>
        <dbReference type="ARBA" id="ARBA00022989"/>
    </source>
</evidence>
<dbReference type="InterPro" id="IPR037272">
    <property type="entry name" value="SNS_sf"/>
</dbReference>
<dbReference type="Proteomes" id="UP000218439">
    <property type="component" value="Unassembled WGS sequence"/>
</dbReference>
<keyword evidence="5 7" id="KW-0472">Membrane</keyword>
<evidence type="ECO:0000313" key="8">
    <source>
        <dbReference type="EMBL" id="PAT43160.1"/>
    </source>
</evidence>
<feature type="transmembrane region" description="Helical" evidence="7">
    <location>
        <begin position="256"/>
        <end position="280"/>
    </location>
</feature>
<feature type="transmembrane region" description="Helical" evidence="7">
    <location>
        <begin position="311"/>
        <end position="335"/>
    </location>
</feature>
<dbReference type="AlphaFoldDB" id="A0A2A2AX60"/>
<feature type="transmembrane region" description="Helical" evidence="7">
    <location>
        <begin position="89"/>
        <end position="114"/>
    </location>
</feature>
<feature type="transmembrane region" description="Helical" evidence="7">
    <location>
        <begin position="44"/>
        <end position="68"/>
    </location>
</feature>
<feature type="transmembrane region" description="Helical" evidence="7">
    <location>
        <begin position="417"/>
        <end position="436"/>
    </location>
</feature>
<keyword evidence="4 7" id="KW-1133">Transmembrane helix</keyword>
<proteinExistence type="inferred from homology"/>
<feature type="transmembrane region" description="Helical" evidence="7">
    <location>
        <begin position="219"/>
        <end position="244"/>
    </location>
</feature>
<dbReference type="PANTHER" id="PTHR42948:SF1">
    <property type="entry name" value="TRANSPORTER"/>
    <property type="match status" value="1"/>
</dbReference>
<organism evidence="8 9">
    <name type="scientific">Vandammella animalimorsus</name>
    <dbReference type="NCBI Taxonomy" id="2029117"/>
    <lineage>
        <taxon>Bacteria</taxon>
        <taxon>Pseudomonadati</taxon>
        <taxon>Pseudomonadota</taxon>
        <taxon>Betaproteobacteria</taxon>
        <taxon>Burkholderiales</taxon>
        <taxon>Comamonadaceae</taxon>
        <taxon>Vandammella</taxon>
    </lineage>
</organism>
<feature type="transmembrane region" description="Helical" evidence="7">
    <location>
        <begin position="347"/>
        <end position="368"/>
    </location>
</feature>
<sequence>MSDKNHDQQGFSSLMGFLLSVIGFAVGVGSMWRFPYVTGTNGGALFILTYIAVILLIGIPLLAAEISVGYHTRKTPINAYKMLAPDRPWYLFGYLHFIVALLVLAYTVPIYSWILTYIWRTGTAFFVGMLPEQIKDSFITLTTDHKTLFFFAFLNWTLVILVVKNGLATGIERLNKILLPLLTIIMIVCIVIGLQYKGAFAGLEFLFRPNFNDFSMKSVTAAVGQAFFAIGIGMLASMVFGSYIKQQQANILRDSTIISAAIVVAGIAAGLMIFPIVFAFNLEPSAGAGLTLITLPNVFNHMALGQLVGTLFYVGFYFAAFTSAIGLCEAIVFVVMDMLGVSRKKALSIVMALTVLIGSASIMVPGFLDTIDAIASNYLLVISGFGITVFVGWVWGIDNMLEAASVTNPFLRFWLRVSVKYICPLAILLVSLGNFLG</sequence>
<dbReference type="NCBIfam" id="NF037979">
    <property type="entry name" value="Na_transp"/>
    <property type="match status" value="1"/>
</dbReference>
<dbReference type="GO" id="GO:0016020">
    <property type="term" value="C:membrane"/>
    <property type="evidence" value="ECO:0007669"/>
    <property type="project" value="UniProtKB-SubCell"/>
</dbReference>
<dbReference type="EMBL" id="NSJE01000006">
    <property type="protein sequence ID" value="PAT43160.1"/>
    <property type="molecule type" value="Genomic_DNA"/>
</dbReference>
<evidence type="ECO:0000256" key="7">
    <source>
        <dbReference type="SAM" id="Phobius"/>
    </source>
</evidence>
<evidence type="ECO:0000313" key="9">
    <source>
        <dbReference type="Proteomes" id="UP000218439"/>
    </source>
</evidence>
<comment type="similarity">
    <text evidence="6">Belongs to the sodium:neurotransmitter symporter (SNF) (TC 2.A.22) family.</text>
</comment>
<dbReference type="RefSeq" id="WP_095551523.1">
    <property type="nucleotide sequence ID" value="NZ_CP154474.1"/>
</dbReference>
<keyword evidence="6" id="KW-0769">Symport</keyword>
<evidence type="ECO:0000256" key="6">
    <source>
        <dbReference type="RuleBase" id="RU003732"/>
    </source>
</evidence>
<name>A0A2A2AX60_9BURK</name>
<feature type="transmembrane region" description="Helical" evidence="7">
    <location>
        <begin position="179"/>
        <end position="199"/>
    </location>
</feature>
<dbReference type="InterPro" id="IPR047218">
    <property type="entry name" value="YocR/YhdH-like"/>
</dbReference>
<dbReference type="GO" id="GO:0015293">
    <property type="term" value="F:symporter activity"/>
    <property type="evidence" value="ECO:0007669"/>
    <property type="project" value="UniProtKB-KW"/>
</dbReference>
<keyword evidence="3 6" id="KW-0812">Transmembrane</keyword>
<protein>
    <recommendedName>
        <fullName evidence="6">Transporter</fullName>
    </recommendedName>
</protein>
<evidence type="ECO:0000256" key="1">
    <source>
        <dbReference type="ARBA" id="ARBA00004141"/>
    </source>
</evidence>
<keyword evidence="2 6" id="KW-0813">Transport</keyword>
<dbReference type="PRINTS" id="PR00176">
    <property type="entry name" value="NANEUSMPORT"/>
</dbReference>
<accession>A0A2A2AX60</accession>
<dbReference type="PROSITE" id="PS50267">
    <property type="entry name" value="NA_NEUROTRAN_SYMP_3"/>
    <property type="match status" value="1"/>
</dbReference>
<evidence type="ECO:0000256" key="5">
    <source>
        <dbReference type="ARBA" id="ARBA00023136"/>
    </source>
</evidence>
<feature type="transmembrane region" description="Helical" evidence="7">
    <location>
        <begin position="12"/>
        <end position="32"/>
    </location>
</feature>
<reference evidence="8 9" key="1">
    <citation type="submission" date="2017-08" db="EMBL/GenBank/DDBJ databases">
        <title>WGS of Clinical strains of the CDC Group NO-1 linked to zoonotic infections in humans.</title>
        <authorList>
            <person name="Bernier A.-M."/>
            <person name="Bernard K."/>
        </authorList>
    </citation>
    <scope>NUCLEOTIDE SEQUENCE [LARGE SCALE GENOMIC DNA]</scope>
    <source>
        <strain evidence="8 9">NML120219</strain>
    </source>
</reference>
<evidence type="ECO:0000256" key="3">
    <source>
        <dbReference type="ARBA" id="ARBA00022692"/>
    </source>
</evidence>
<comment type="subcellular location">
    <subcellularLocation>
        <location evidence="1">Membrane</location>
        <topology evidence="1">Multi-pass membrane protein</topology>
    </subcellularLocation>
</comment>
<evidence type="ECO:0000256" key="2">
    <source>
        <dbReference type="ARBA" id="ARBA00022448"/>
    </source>
</evidence>
<feature type="transmembrane region" description="Helical" evidence="7">
    <location>
        <begin position="374"/>
        <end position="396"/>
    </location>
</feature>
<dbReference type="CDD" id="cd10336">
    <property type="entry name" value="SLC6sbd_Tyt1-Like"/>
    <property type="match status" value="1"/>
</dbReference>
<dbReference type="Pfam" id="PF00209">
    <property type="entry name" value="SNF"/>
    <property type="match status" value="2"/>
</dbReference>